<dbReference type="GO" id="GO:0005506">
    <property type="term" value="F:iron ion binding"/>
    <property type="evidence" value="ECO:0007669"/>
    <property type="project" value="InterPro"/>
</dbReference>
<dbReference type="SUPFAM" id="SSF56003">
    <property type="entry name" value="Molybdenum cofactor-binding domain"/>
    <property type="match status" value="1"/>
</dbReference>
<organism evidence="4 5">
    <name type="scientific">Mediterraneibacter gnavus</name>
    <name type="common">Ruminococcus gnavus</name>
    <dbReference type="NCBI Taxonomy" id="33038"/>
    <lineage>
        <taxon>Bacteria</taxon>
        <taxon>Bacillati</taxon>
        <taxon>Bacillota</taxon>
        <taxon>Clostridia</taxon>
        <taxon>Lachnospirales</taxon>
        <taxon>Lachnospiraceae</taxon>
        <taxon>Mediterraneibacter</taxon>
    </lineage>
</organism>
<reference evidence="4 5" key="1">
    <citation type="journal article" date="2017" name="Genome Med.">
        <title>A novel Ruminococcus gnavus clade enriched in inflammatory bowel disease patients.</title>
        <authorList>
            <person name="Hall A.B."/>
            <person name="Yassour M."/>
            <person name="Sauk J."/>
            <person name="Garner A."/>
            <person name="Jiang X."/>
            <person name="Arthur T."/>
            <person name="Lagoudas G.K."/>
            <person name="Vatanen T."/>
            <person name="Fornelos N."/>
            <person name="Wilson R."/>
            <person name="Bertha M."/>
            <person name="Cohen M."/>
            <person name="Garber J."/>
            <person name="Khalili H."/>
            <person name="Gevers D."/>
            <person name="Ananthakrishnan A.N."/>
            <person name="Kugathasan S."/>
            <person name="Lander E.S."/>
            <person name="Blainey P."/>
            <person name="Vlamakis H."/>
            <person name="Xavier R.J."/>
            <person name="Huttenhower C."/>
        </authorList>
    </citation>
    <scope>NUCLEOTIDE SEQUENCE [LARGE SCALE GENOMIC DNA]</scope>
    <source>
        <strain evidence="4 5">RJX1118</strain>
    </source>
</reference>
<evidence type="ECO:0000256" key="2">
    <source>
        <dbReference type="ARBA" id="ARBA00023002"/>
    </source>
</evidence>
<protein>
    <submittedName>
        <fullName evidence="4">Aldehyde oxidase</fullName>
    </submittedName>
</protein>
<dbReference type="InterPro" id="IPR000674">
    <property type="entry name" value="Ald_Oxase/Xan_DH_a/b"/>
</dbReference>
<evidence type="ECO:0000256" key="1">
    <source>
        <dbReference type="ARBA" id="ARBA00022505"/>
    </source>
</evidence>
<dbReference type="Pfam" id="PF01315">
    <property type="entry name" value="Ald_Xan_dh_C"/>
    <property type="match status" value="1"/>
</dbReference>
<accession>A0A2N5NE89</accession>
<dbReference type="InterPro" id="IPR046867">
    <property type="entry name" value="AldOxase/xan_DH_MoCoBD2"/>
</dbReference>
<sequence>MGNRVVSQAIPKVDYKALVTGKAVYTDDLAAKDSLVVKVLRSPYAHALIEDINLTRAELVPDIECILTYKDCPDKRFTMAGQTYPEPSPYDRLILDQRVRFVGDAVAIVAGRTKEAVNKALKLIKVKYEVLEPVLDFHKAKDNPILVHPEENWKSLCPVGADNKRNLCAHDSCEEGDIEAVLANCEYIIDQVYHTKANQQAMMETFRTYTYLDTYGRLNVLSSTQVPFHVRRILANALDIPKSKIRVIKPRIGGGFGAKQSVVSEVYPALVTWKTGKPAKMIFTREESMIASSPRHEMEVHVRLGADKDGIIQGIDVYTLSNTGAFGEHGPTTVGLSGHKSIPLYGKAKAFRFAYDVVYTNVMSAGAYRGYGATQGLFAVESAVNELAEKMNMDPVTLREKNMVRQGQVMPAYYGETANSCALDKCMEKAKEMMKWDEKFPSRDMGNGKVRGVGVAMAMQGSGISAVDTASVGIKVNDDGFYSLLIGASDMGTGCDTILSQMAAECLDCEMDEIIVHGVDTDSSPYDTGSYASSTTYVTGMAVVRTCETLKDKLCEKGAQYLGCDVDDVDFDGQCVVNIKTGASISRAEIGNRVMCNNEEALYASEAYSSPVSPPPFMVGMAEVEIDKETGELELIDYVAVVDCGTVVNPSLARVQTEGGLAQGIGMAMYEDVIYNAKGKNYSNSFMQYKIPSRLDVGNIRVEFESSYEPTGPFGAKSIGEIVINTPSPAIASAVSHAVGVKVRELPITAEKVFWGMQEED</sequence>
<dbReference type="InterPro" id="IPR016208">
    <property type="entry name" value="Ald_Oxase/xanthine_DH-like"/>
</dbReference>
<dbReference type="Pfam" id="PF20256">
    <property type="entry name" value="MoCoBD_2"/>
    <property type="match status" value="1"/>
</dbReference>
<dbReference type="AlphaFoldDB" id="A0A2N5NE89"/>
<gene>
    <name evidence="4" type="ORF">CDL18_14885</name>
</gene>
<evidence type="ECO:0000259" key="3">
    <source>
        <dbReference type="SMART" id="SM01008"/>
    </source>
</evidence>
<dbReference type="InterPro" id="IPR037165">
    <property type="entry name" value="AldOxase/xan_DH_Mopterin-bd_sf"/>
</dbReference>
<dbReference type="Pfam" id="PF02738">
    <property type="entry name" value="MoCoBD_1"/>
    <property type="match status" value="1"/>
</dbReference>
<dbReference type="SMART" id="SM01008">
    <property type="entry name" value="Ald_Xan_dh_C"/>
    <property type="match status" value="1"/>
</dbReference>
<evidence type="ECO:0000313" key="4">
    <source>
        <dbReference type="EMBL" id="PLT52372.1"/>
    </source>
</evidence>
<dbReference type="PANTHER" id="PTHR11908">
    <property type="entry name" value="XANTHINE DEHYDROGENASE"/>
    <property type="match status" value="1"/>
</dbReference>
<dbReference type="Gene3D" id="3.90.1170.50">
    <property type="entry name" value="Aldehyde oxidase/xanthine dehydrogenase, a/b hammerhead"/>
    <property type="match status" value="1"/>
</dbReference>
<dbReference type="EMBL" id="NIHM01000036">
    <property type="protein sequence ID" value="PLT52372.1"/>
    <property type="molecule type" value="Genomic_DNA"/>
</dbReference>
<dbReference type="InterPro" id="IPR036856">
    <property type="entry name" value="Ald_Oxase/Xan_DH_a/b_sf"/>
</dbReference>
<keyword evidence="1" id="KW-0500">Molybdenum</keyword>
<dbReference type="GO" id="GO:0016491">
    <property type="term" value="F:oxidoreductase activity"/>
    <property type="evidence" value="ECO:0007669"/>
    <property type="project" value="UniProtKB-KW"/>
</dbReference>
<dbReference type="InterPro" id="IPR008274">
    <property type="entry name" value="AldOxase/xan_DH_MoCoBD1"/>
</dbReference>
<evidence type="ECO:0000313" key="5">
    <source>
        <dbReference type="Proteomes" id="UP000234849"/>
    </source>
</evidence>
<proteinExistence type="predicted"/>
<dbReference type="RefSeq" id="WP_101880325.1">
    <property type="nucleotide sequence ID" value="NZ_JAAIMS010000053.1"/>
</dbReference>
<comment type="caution">
    <text evidence="4">The sequence shown here is derived from an EMBL/GenBank/DDBJ whole genome shotgun (WGS) entry which is preliminary data.</text>
</comment>
<dbReference type="Proteomes" id="UP000234849">
    <property type="component" value="Unassembled WGS sequence"/>
</dbReference>
<name>A0A2N5NE89_MEDGN</name>
<keyword evidence="2" id="KW-0560">Oxidoreductase</keyword>
<dbReference type="PANTHER" id="PTHR11908:SF132">
    <property type="entry name" value="ALDEHYDE OXIDASE 1-RELATED"/>
    <property type="match status" value="1"/>
</dbReference>
<dbReference type="Gene3D" id="3.30.365.10">
    <property type="entry name" value="Aldehyde oxidase/xanthine dehydrogenase, molybdopterin binding domain"/>
    <property type="match status" value="4"/>
</dbReference>
<dbReference type="SUPFAM" id="SSF54665">
    <property type="entry name" value="CO dehydrogenase molybdoprotein N-domain-like"/>
    <property type="match status" value="1"/>
</dbReference>
<feature type="domain" description="Aldehyde oxidase/xanthine dehydrogenase a/b hammerhead" evidence="3">
    <location>
        <begin position="20"/>
        <end position="132"/>
    </location>
</feature>